<dbReference type="STRING" id="1801997.A3J64_03720"/>
<evidence type="ECO:0000313" key="2">
    <source>
        <dbReference type="Proteomes" id="UP000177061"/>
    </source>
</evidence>
<gene>
    <name evidence="1" type="ORF">A3J64_03720</name>
</gene>
<dbReference type="GO" id="GO:0008998">
    <property type="term" value="F:ribonucleoside-triphosphate reductase (thioredoxin) activity"/>
    <property type="evidence" value="ECO:0007669"/>
    <property type="project" value="InterPro"/>
</dbReference>
<reference evidence="1 2" key="1">
    <citation type="journal article" date="2016" name="Nat. Commun.">
        <title>Thousands of microbial genomes shed light on interconnected biogeochemical processes in an aquifer system.</title>
        <authorList>
            <person name="Anantharaman K."/>
            <person name="Brown C.T."/>
            <person name="Hug L.A."/>
            <person name="Sharon I."/>
            <person name="Castelle C.J."/>
            <person name="Probst A.J."/>
            <person name="Thomas B.C."/>
            <person name="Singh A."/>
            <person name="Wilkins M.J."/>
            <person name="Karaoz U."/>
            <person name="Brodie E.L."/>
            <person name="Williams K.H."/>
            <person name="Hubbard S.S."/>
            <person name="Banfield J.F."/>
        </authorList>
    </citation>
    <scope>NUCLEOTIDE SEQUENCE [LARGE SCALE GENOMIC DNA]</scope>
</reference>
<comment type="caution">
    <text evidence="1">The sequence shown here is derived from an EMBL/GenBank/DDBJ whole genome shotgun (WGS) entry which is preliminary data.</text>
</comment>
<dbReference type="InterPro" id="IPR012833">
    <property type="entry name" value="NrdD"/>
</dbReference>
<evidence type="ECO:0000313" key="1">
    <source>
        <dbReference type="EMBL" id="OGZ36956.1"/>
    </source>
</evidence>
<dbReference type="EMBL" id="MHNB01000018">
    <property type="protein sequence ID" value="OGZ36956.1"/>
    <property type="molecule type" value="Genomic_DNA"/>
</dbReference>
<proteinExistence type="predicted"/>
<accession>A0A1G2FFX0</accession>
<dbReference type="AlphaFoldDB" id="A0A1G2FFX0"/>
<organism evidence="1 2">
    <name type="scientific">Candidatus Portnoybacteria bacterium RIFCSPHIGHO2_12_FULL_38_9</name>
    <dbReference type="NCBI Taxonomy" id="1801997"/>
    <lineage>
        <taxon>Bacteria</taxon>
        <taxon>Candidatus Portnoyibacteriota</taxon>
    </lineage>
</organism>
<protein>
    <submittedName>
        <fullName evidence="1">Uncharacterized protein</fullName>
    </submittedName>
</protein>
<dbReference type="Pfam" id="PF13597">
    <property type="entry name" value="NRDD"/>
    <property type="match status" value="1"/>
</dbReference>
<dbReference type="Proteomes" id="UP000177061">
    <property type="component" value="Unassembled WGS sequence"/>
</dbReference>
<dbReference type="GO" id="GO:0006260">
    <property type="term" value="P:DNA replication"/>
    <property type="evidence" value="ECO:0007669"/>
    <property type="project" value="InterPro"/>
</dbReference>
<name>A0A1G2FFX0_9BACT</name>
<sequence length="93" mass="11022">MELVKNAKQCCHDCQKEIEIQGQAIKNGVLAVYKEGEENWQVFKCQSCFKKSPELRNYQNCEVYSRIVGYLRPVGQWNRGKRQEFGERKEYKV</sequence>